<accession>A0A934VHN4</accession>
<dbReference type="AlphaFoldDB" id="A0A934VHN4"/>
<feature type="region of interest" description="Disordered" evidence="3">
    <location>
        <begin position="719"/>
        <end position="739"/>
    </location>
</feature>
<protein>
    <submittedName>
        <fullName evidence="5">Sulfatase-like hydrolase/transferase</fullName>
    </submittedName>
</protein>
<evidence type="ECO:0000259" key="4">
    <source>
        <dbReference type="Pfam" id="PF00884"/>
    </source>
</evidence>
<dbReference type="InterPro" id="IPR000917">
    <property type="entry name" value="Sulfatase_N"/>
</dbReference>
<evidence type="ECO:0000256" key="3">
    <source>
        <dbReference type="SAM" id="MobiDB-lite"/>
    </source>
</evidence>
<keyword evidence="6" id="KW-1185">Reference proteome</keyword>
<organism evidence="5 6">
    <name type="scientific">Haloferula rosea</name>
    <dbReference type="NCBI Taxonomy" id="490093"/>
    <lineage>
        <taxon>Bacteria</taxon>
        <taxon>Pseudomonadati</taxon>
        <taxon>Verrucomicrobiota</taxon>
        <taxon>Verrucomicrobiia</taxon>
        <taxon>Verrucomicrobiales</taxon>
        <taxon>Verrucomicrobiaceae</taxon>
        <taxon>Haloferula</taxon>
    </lineage>
</organism>
<dbReference type="InterPro" id="IPR050738">
    <property type="entry name" value="Sulfatase"/>
</dbReference>
<dbReference type="RefSeq" id="WP_234045346.1">
    <property type="nucleotide sequence ID" value="NZ_JAENII010000019.1"/>
</dbReference>
<evidence type="ECO:0000313" key="6">
    <source>
        <dbReference type="Proteomes" id="UP000658278"/>
    </source>
</evidence>
<gene>
    <name evidence="5" type="ORF">JIN81_17630</name>
</gene>
<dbReference type="Proteomes" id="UP000658278">
    <property type="component" value="Unassembled WGS sequence"/>
</dbReference>
<dbReference type="SUPFAM" id="SSF53649">
    <property type="entry name" value="Alkaline phosphatase-like"/>
    <property type="match status" value="1"/>
</dbReference>
<comment type="caution">
    <text evidence="5">The sequence shown here is derived from an EMBL/GenBank/DDBJ whole genome shotgun (WGS) entry which is preliminary data.</text>
</comment>
<feature type="domain" description="Sulfatase N-terminal" evidence="4">
    <location>
        <begin position="233"/>
        <end position="550"/>
    </location>
</feature>
<name>A0A934VHN4_9BACT</name>
<feature type="compositionally biased region" description="Basic and acidic residues" evidence="3">
    <location>
        <begin position="138"/>
        <end position="156"/>
    </location>
</feature>
<dbReference type="Gene3D" id="3.40.720.10">
    <property type="entry name" value="Alkaline Phosphatase, subunit A"/>
    <property type="match status" value="1"/>
</dbReference>
<dbReference type="EMBL" id="JAENII010000019">
    <property type="protein sequence ID" value="MBK1828860.1"/>
    <property type="molecule type" value="Genomic_DNA"/>
</dbReference>
<reference evidence="5" key="1">
    <citation type="submission" date="2021-01" db="EMBL/GenBank/DDBJ databases">
        <title>Modified the classification status of verrucomicrobia.</title>
        <authorList>
            <person name="Feng X."/>
        </authorList>
    </citation>
    <scope>NUCLEOTIDE SEQUENCE</scope>
    <source>
        <strain evidence="5">KCTC 22201</strain>
    </source>
</reference>
<keyword evidence="2 5" id="KW-0378">Hydrolase</keyword>
<dbReference type="Pfam" id="PF00884">
    <property type="entry name" value="Sulfatase"/>
    <property type="match status" value="1"/>
</dbReference>
<dbReference type="GO" id="GO:0004065">
    <property type="term" value="F:arylsulfatase activity"/>
    <property type="evidence" value="ECO:0007669"/>
    <property type="project" value="TreeGrafter"/>
</dbReference>
<feature type="region of interest" description="Disordered" evidence="3">
    <location>
        <begin position="31"/>
        <end position="68"/>
    </location>
</feature>
<dbReference type="PANTHER" id="PTHR42693">
    <property type="entry name" value="ARYLSULFATASE FAMILY MEMBER"/>
    <property type="match status" value="1"/>
</dbReference>
<evidence type="ECO:0000313" key="5">
    <source>
        <dbReference type="EMBL" id="MBK1828860.1"/>
    </source>
</evidence>
<sequence>MMVPSFSMALDADGNGISDVWESLHPAAANNLDSDLDGDGVSNRDEGKSWTNPEDPASKLRPTSLDVGSGMDQFDYQAERWMRDTIHETSDLLTWTRQFEPVQSDGTPRSMSVPTNGPRKFYSISRYDSINSDTDSLTNKEEEVLGTDPEKWDTDGDKVADDIEFLNGTNPLVRSDSDGDGIDDDFERWCILSNPTDGFTGLEHIDATTDFDGDTILDAQEFTLGTSPVVPLRNVLFFITEDQSVHLGLYDTNPADGYAGDSPIAANNRTQGLDTPHLDSLGGSGVVFDRAFCLSPVCSPSKMALYTGTFPHTNSAHRNVPNYGIDFPLVGDPSVTGLGGVHEDLPTLIEIFRDRGWYTAVSSKSHVQPVRKFPYHEGHPNLTTPAIATAAMNDVIAAAGDRPFFFWANLGSPHLPFKKVPVANGEWTGPENTNGSVTNIVAADIDVPNCYPDVPEVRQDIADYLGNIKIIDDIFQACVQELIDEGVDGETVIFFTSDHGLGLHRAKQSIYSTGLQIPFLVAGPGISGGRRLREPVSHLDLAPTLLDLVGSPKMPSHLGKSLWPILGGSQNDFPDRNTMLTACHRYYNARAVCDGRYYYVNNLTQPTGGTLANPGPVLNADQYTSGSPWFNRTYDATVAATGTPQHELLKQIVEGGLPAEELFDLDADLWCTNNLADDPAYASIKRELKKELGQWRRDTEDYNSDPSEMTRRTERFVHIDPPSGVTHTDDFNGKSGSLNDDPEWSLDLAGNNGTDFDFASNQVDAPGGPVTLATSTTHTLPAGSTFVASVKTGFSGTGVGSGIAFGIVADGGSSTFWQFMLADGRSNPGGANKDVRLFRVIQGSQSGGPLISENGLENYPTAGFSNGALFTVEVSGIIGSALVDLRILDPAGNDYFTAEDFDLGTPIPASSRFGLTTWSSGSSIFDDFELSFE</sequence>
<dbReference type="PANTHER" id="PTHR42693:SF53">
    <property type="entry name" value="ENDO-4-O-SULFATASE"/>
    <property type="match status" value="1"/>
</dbReference>
<comment type="similarity">
    <text evidence="1">Belongs to the sulfatase family.</text>
</comment>
<evidence type="ECO:0000256" key="1">
    <source>
        <dbReference type="ARBA" id="ARBA00008779"/>
    </source>
</evidence>
<dbReference type="InterPro" id="IPR017850">
    <property type="entry name" value="Alkaline_phosphatase_core_sf"/>
</dbReference>
<proteinExistence type="inferred from homology"/>
<evidence type="ECO:0000256" key="2">
    <source>
        <dbReference type="ARBA" id="ARBA00022801"/>
    </source>
</evidence>
<feature type="region of interest" description="Disordered" evidence="3">
    <location>
        <begin position="132"/>
        <end position="156"/>
    </location>
</feature>